<gene>
    <name evidence="2" type="ORF">Fcan01_10625</name>
</gene>
<protein>
    <submittedName>
        <fullName evidence="2">Uncharacterized protein</fullName>
    </submittedName>
</protein>
<proteinExistence type="predicted"/>
<dbReference type="EMBL" id="LNIX01000005">
    <property type="protein sequence ID" value="OXA53476.1"/>
    <property type="molecule type" value="Genomic_DNA"/>
</dbReference>
<keyword evidence="1" id="KW-0472">Membrane</keyword>
<sequence>MYETERILFYTVVIFITWGKLVVSITVQLDKFFVTNLTEIKAGIWDDIRFYNRLVILLDLIEIQLKTTVTLSIVGGGVSAVCTTFAAVKFHAIYPWLMTAFYSSVSVFLFSLGLICLGLIGMCDESCGGLLDRFKMEGLLLGMNGKGRKLYLAEVKSLRRIRFLVGIGRLQFGVLSKSSKSDVMGSIVDETINMLTTS</sequence>
<organism evidence="2 3">
    <name type="scientific">Folsomia candida</name>
    <name type="common">Springtail</name>
    <dbReference type="NCBI Taxonomy" id="158441"/>
    <lineage>
        <taxon>Eukaryota</taxon>
        <taxon>Metazoa</taxon>
        <taxon>Ecdysozoa</taxon>
        <taxon>Arthropoda</taxon>
        <taxon>Hexapoda</taxon>
        <taxon>Collembola</taxon>
        <taxon>Entomobryomorpha</taxon>
        <taxon>Isotomoidea</taxon>
        <taxon>Isotomidae</taxon>
        <taxon>Proisotominae</taxon>
        <taxon>Folsomia</taxon>
    </lineage>
</organism>
<evidence type="ECO:0000313" key="3">
    <source>
        <dbReference type="Proteomes" id="UP000198287"/>
    </source>
</evidence>
<reference evidence="2 3" key="1">
    <citation type="submission" date="2015-12" db="EMBL/GenBank/DDBJ databases">
        <title>The genome of Folsomia candida.</title>
        <authorList>
            <person name="Faddeeva A."/>
            <person name="Derks M.F."/>
            <person name="Anvar Y."/>
            <person name="Smit S."/>
            <person name="Van Straalen N."/>
            <person name="Roelofs D."/>
        </authorList>
    </citation>
    <scope>NUCLEOTIDE SEQUENCE [LARGE SCALE GENOMIC DNA]</scope>
    <source>
        <strain evidence="2 3">VU population</strain>
        <tissue evidence="2">Whole body</tissue>
    </source>
</reference>
<feature type="transmembrane region" description="Helical" evidence="1">
    <location>
        <begin position="100"/>
        <end position="122"/>
    </location>
</feature>
<keyword evidence="1" id="KW-1133">Transmembrane helix</keyword>
<keyword evidence="3" id="KW-1185">Reference proteome</keyword>
<keyword evidence="1" id="KW-0812">Transmembrane</keyword>
<evidence type="ECO:0000313" key="2">
    <source>
        <dbReference type="EMBL" id="OXA53476.1"/>
    </source>
</evidence>
<accession>A0A226EA15</accession>
<evidence type="ECO:0000256" key="1">
    <source>
        <dbReference type="SAM" id="Phobius"/>
    </source>
</evidence>
<feature type="transmembrane region" description="Helical" evidence="1">
    <location>
        <begin position="69"/>
        <end position="88"/>
    </location>
</feature>
<comment type="caution">
    <text evidence="2">The sequence shown here is derived from an EMBL/GenBank/DDBJ whole genome shotgun (WGS) entry which is preliminary data.</text>
</comment>
<dbReference type="AlphaFoldDB" id="A0A226EA15"/>
<name>A0A226EA15_FOLCA</name>
<dbReference type="Proteomes" id="UP000198287">
    <property type="component" value="Unassembled WGS sequence"/>
</dbReference>
<feature type="transmembrane region" description="Helical" evidence="1">
    <location>
        <begin position="7"/>
        <end position="27"/>
    </location>
</feature>